<dbReference type="Proteomes" id="UP000663879">
    <property type="component" value="Unassembled WGS sequence"/>
</dbReference>
<feature type="compositionally biased region" description="Acidic residues" evidence="5">
    <location>
        <begin position="313"/>
        <end position="324"/>
    </location>
</feature>
<keyword evidence="4" id="KW-0862">Zinc</keyword>
<dbReference type="GO" id="GO:0008270">
    <property type="term" value="F:zinc ion binding"/>
    <property type="evidence" value="ECO:0007669"/>
    <property type="project" value="UniProtKB-KW"/>
</dbReference>
<keyword evidence="4" id="KW-0863">Zinc-finger</keyword>
<dbReference type="PROSITE" id="PS50966">
    <property type="entry name" value="ZF_SWIM"/>
    <property type="match status" value="1"/>
</dbReference>
<keyword evidence="3" id="KW-0539">Nucleus</keyword>
<evidence type="ECO:0000256" key="5">
    <source>
        <dbReference type="SAM" id="MobiDB-lite"/>
    </source>
</evidence>
<dbReference type="GO" id="GO:0010997">
    <property type="term" value="F:anaphase-promoting complex binding"/>
    <property type="evidence" value="ECO:0007669"/>
    <property type="project" value="TreeGrafter"/>
</dbReference>
<feature type="compositionally biased region" description="Acidic residues" evidence="5">
    <location>
        <begin position="361"/>
        <end position="383"/>
    </location>
</feature>
<dbReference type="PANTHER" id="PTHR14396:SF10">
    <property type="entry name" value="CLASPIN"/>
    <property type="match status" value="1"/>
</dbReference>
<evidence type="ECO:0000313" key="8">
    <source>
        <dbReference type="Proteomes" id="UP000663879"/>
    </source>
</evidence>
<dbReference type="AlphaFoldDB" id="A0A813UD67"/>
<reference evidence="7" key="1">
    <citation type="submission" date="2021-02" db="EMBL/GenBank/DDBJ databases">
        <authorList>
            <person name="Nowell W R."/>
        </authorList>
    </citation>
    <scope>NUCLEOTIDE SEQUENCE</scope>
    <source>
        <strain evidence="7">Ploen Becks lab</strain>
    </source>
</reference>
<keyword evidence="4" id="KW-0479">Metal-binding</keyword>
<accession>A0A813UD67</accession>
<feature type="region of interest" description="Disordered" evidence="5">
    <location>
        <begin position="49"/>
        <end position="75"/>
    </location>
</feature>
<evidence type="ECO:0000256" key="1">
    <source>
        <dbReference type="ARBA" id="ARBA00004123"/>
    </source>
</evidence>
<feature type="region of interest" description="Disordered" evidence="5">
    <location>
        <begin position="350"/>
        <end position="384"/>
    </location>
</feature>
<feature type="compositionally biased region" description="Acidic residues" evidence="5">
    <location>
        <begin position="110"/>
        <end position="123"/>
    </location>
</feature>
<evidence type="ECO:0000313" key="7">
    <source>
        <dbReference type="EMBL" id="CAF0824709.1"/>
    </source>
</evidence>
<feature type="domain" description="SWIM-type" evidence="6">
    <location>
        <begin position="548"/>
        <end position="585"/>
    </location>
</feature>
<keyword evidence="2" id="KW-0597">Phosphoprotein</keyword>
<dbReference type="OrthoDB" id="5859781at2759"/>
<protein>
    <recommendedName>
        <fullName evidence="6">SWIM-type domain-containing protein</fullName>
    </recommendedName>
</protein>
<feature type="compositionally biased region" description="Polar residues" evidence="5">
    <location>
        <begin position="9"/>
        <end position="22"/>
    </location>
</feature>
<feature type="region of interest" description="Disordered" evidence="5">
    <location>
        <begin position="91"/>
        <end position="192"/>
    </location>
</feature>
<dbReference type="InterPro" id="IPR007527">
    <property type="entry name" value="Znf_SWIM"/>
</dbReference>
<dbReference type="GO" id="GO:0033314">
    <property type="term" value="P:mitotic DNA replication checkpoint signaling"/>
    <property type="evidence" value="ECO:0007669"/>
    <property type="project" value="TreeGrafter"/>
</dbReference>
<dbReference type="GO" id="GO:0005634">
    <property type="term" value="C:nucleus"/>
    <property type="evidence" value="ECO:0007669"/>
    <property type="project" value="UniProtKB-SubCell"/>
</dbReference>
<evidence type="ECO:0000256" key="3">
    <source>
        <dbReference type="ARBA" id="ARBA00023242"/>
    </source>
</evidence>
<evidence type="ECO:0000259" key="6">
    <source>
        <dbReference type="PROSITE" id="PS50966"/>
    </source>
</evidence>
<comment type="subcellular location">
    <subcellularLocation>
        <location evidence="1">Nucleus</location>
    </subcellularLocation>
</comment>
<feature type="region of interest" description="Disordered" evidence="5">
    <location>
        <begin position="210"/>
        <end position="256"/>
    </location>
</feature>
<dbReference type="EMBL" id="CAJNOC010000992">
    <property type="protein sequence ID" value="CAF0824709.1"/>
    <property type="molecule type" value="Genomic_DNA"/>
</dbReference>
<keyword evidence="8" id="KW-1185">Reference proteome</keyword>
<organism evidence="7 8">
    <name type="scientific">Brachionus calyciflorus</name>
    <dbReference type="NCBI Taxonomy" id="104777"/>
    <lineage>
        <taxon>Eukaryota</taxon>
        <taxon>Metazoa</taxon>
        <taxon>Spiralia</taxon>
        <taxon>Gnathifera</taxon>
        <taxon>Rotifera</taxon>
        <taxon>Eurotatoria</taxon>
        <taxon>Monogononta</taxon>
        <taxon>Pseudotrocha</taxon>
        <taxon>Ploima</taxon>
        <taxon>Brachionidae</taxon>
        <taxon>Brachionus</taxon>
    </lineage>
</organism>
<feature type="compositionally biased region" description="Low complexity" evidence="5">
    <location>
        <begin position="50"/>
        <end position="72"/>
    </location>
</feature>
<proteinExistence type="predicted"/>
<sequence length="614" mass="71308">MGDIPNTIPPNQVKNPNLNDDSQLCSQDTLFMSQFDSKKNLDELENISFNYDNGNTGGNNTANNTINEPNTTQPNEELFDELAMLCSGQFKEITQSKKTSQIKKKKVESSDDEDDDDDLDEEEKIIKQRKKSELIEEESDEDDDEEEEEDTKEPEDDDEEEEEIDELEEEEEEDEEIEIRDEETKPKSKEQIIKLKKKKKEEYKKALEKDGFFEEEAVLSGDEAEEDEDYDADSADDSIVCSGDEDNLPSDSELKDQLNRIYLKDKLDEEKRQLRLIKEMYLTEDDNKNSRRKNFRWKHIDDNLGVRYHSNSSDEDEEEEDDNEGEKKSFFKSVASGDWRSNRHEREQFVHQKLKKKENLLSDEEEKSNSDDDEDDDDDEEEDKSCLRIFGSSANQGNQLLKKGQLLLKKGSVLSTSVPKKRSFEEAKGQSRITIEKRIEPKKLDQKFSLLNRDKSYLNRISNYVNKNLSDKVNFKTIRPNNMVFSIIEQPENVQNDENKNLNVSSKLNTVEKSNSEAKRTKYDFSQKSYRTTVLNLLPHKNGSVDYIEITNEDCNCVECNKCSCSCYFDKGVCSHILAICVMIKKKYNGLKVESKFVNKSKKKLLDKAWLSFV</sequence>
<feature type="compositionally biased region" description="Acidic residues" evidence="5">
    <location>
        <begin position="135"/>
        <end position="181"/>
    </location>
</feature>
<dbReference type="PANTHER" id="PTHR14396">
    <property type="entry name" value="CLASPIN"/>
    <property type="match status" value="1"/>
</dbReference>
<name>A0A813UD67_9BILA</name>
<feature type="region of interest" description="Disordered" evidence="5">
    <location>
        <begin position="306"/>
        <end position="333"/>
    </location>
</feature>
<evidence type="ECO:0000256" key="2">
    <source>
        <dbReference type="ARBA" id="ARBA00022553"/>
    </source>
</evidence>
<gene>
    <name evidence="7" type="ORF">OXX778_LOCUS7657</name>
</gene>
<comment type="caution">
    <text evidence="7">The sequence shown here is derived from an EMBL/GenBank/DDBJ whole genome shotgun (WGS) entry which is preliminary data.</text>
</comment>
<evidence type="ECO:0000256" key="4">
    <source>
        <dbReference type="PROSITE-ProRule" id="PRU00325"/>
    </source>
</evidence>
<feature type="compositionally biased region" description="Acidic residues" evidence="5">
    <location>
        <begin position="213"/>
        <end position="236"/>
    </location>
</feature>
<feature type="region of interest" description="Disordered" evidence="5">
    <location>
        <begin position="1"/>
        <end position="22"/>
    </location>
</feature>
<dbReference type="GO" id="GO:0007095">
    <property type="term" value="P:mitotic G2 DNA damage checkpoint signaling"/>
    <property type="evidence" value="ECO:0007669"/>
    <property type="project" value="TreeGrafter"/>
</dbReference>
<dbReference type="InterPro" id="IPR024146">
    <property type="entry name" value="Claspin"/>
</dbReference>
<feature type="compositionally biased region" description="Basic and acidic residues" evidence="5">
    <location>
        <begin position="182"/>
        <end position="192"/>
    </location>
</feature>